<organism evidence="5 6">
    <name type="scientific">Ancylostoma ceylanicum</name>
    <dbReference type="NCBI Taxonomy" id="53326"/>
    <lineage>
        <taxon>Eukaryota</taxon>
        <taxon>Metazoa</taxon>
        <taxon>Ecdysozoa</taxon>
        <taxon>Nematoda</taxon>
        <taxon>Chromadorea</taxon>
        <taxon>Rhabditida</taxon>
        <taxon>Rhabditina</taxon>
        <taxon>Rhabditomorpha</taxon>
        <taxon>Strongyloidea</taxon>
        <taxon>Ancylostomatidae</taxon>
        <taxon>Ancylostomatinae</taxon>
        <taxon>Ancylostoma</taxon>
    </lineage>
</organism>
<dbReference type="PANTHER" id="PTHR11346">
    <property type="entry name" value="GALECTIN"/>
    <property type="match status" value="1"/>
</dbReference>
<dbReference type="CDD" id="cd00070">
    <property type="entry name" value="GLECT"/>
    <property type="match status" value="1"/>
</dbReference>
<keyword evidence="6" id="KW-1185">Reference proteome</keyword>
<dbReference type="Gene3D" id="2.60.120.200">
    <property type="match status" value="1"/>
</dbReference>
<dbReference type="InterPro" id="IPR013320">
    <property type="entry name" value="ConA-like_dom_sf"/>
</dbReference>
<name>A0A016W973_9BILA</name>
<reference evidence="6" key="1">
    <citation type="journal article" date="2015" name="Nat. Genet.">
        <title>The genome and transcriptome of the zoonotic hookworm Ancylostoma ceylanicum identify infection-specific gene families.</title>
        <authorList>
            <person name="Schwarz E.M."/>
            <person name="Hu Y."/>
            <person name="Antoshechkin I."/>
            <person name="Miller M.M."/>
            <person name="Sternberg P.W."/>
            <person name="Aroian R.V."/>
        </authorList>
    </citation>
    <scope>NUCLEOTIDE SEQUENCE</scope>
    <source>
        <strain evidence="6">HY135</strain>
    </source>
</reference>
<dbReference type="AlphaFoldDB" id="A0A016W973"/>
<evidence type="ECO:0000259" key="3">
    <source>
        <dbReference type="PROSITE" id="PS50006"/>
    </source>
</evidence>
<dbReference type="GO" id="GO:0016936">
    <property type="term" value="F:galactoside binding"/>
    <property type="evidence" value="ECO:0007669"/>
    <property type="project" value="TreeGrafter"/>
</dbReference>
<accession>A0A016W973</accession>
<dbReference type="PROSITE" id="PS50006">
    <property type="entry name" value="FHA_DOMAIN"/>
    <property type="match status" value="1"/>
</dbReference>
<proteinExistence type="predicted"/>
<feature type="domain" description="FHA" evidence="3">
    <location>
        <begin position="26"/>
        <end position="86"/>
    </location>
</feature>
<evidence type="ECO:0000256" key="2">
    <source>
        <dbReference type="RuleBase" id="RU102079"/>
    </source>
</evidence>
<gene>
    <name evidence="5" type="primary">Acey_s0929.g3083</name>
    <name evidence="5" type="synonym">Acey-lec-6</name>
    <name evidence="5" type="ORF">Y032_0929g3083</name>
</gene>
<protein>
    <recommendedName>
        <fullName evidence="2">Galectin</fullName>
    </recommendedName>
</protein>
<evidence type="ECO:0000259" key="4">
    <source>
        <dbReference type="PROSITE" id="PS51304"/>
    </source>
</evidence>
<dbReference type="OrthoDB" id="5784299at2759"/>
<dbReference type="SMART" id="SM00276">
    <property type="entry name" value="GLECT"/>
    <property type="match status" value="1"/>
</dbReference>
<dbReference type="GO" id="GO:0030246">
    <property type="term" value="F:carbohydrate binding"/>
    <property type="evidence" value="ECO:0007669"/>
    <property type="project" value="UniProtKB-UniRule"/>
</dbReference>
<sequence length="145" mass="15742">MIGMGAGVGPSPVIYNSATPAELHIPSFGNGKRVQLVLIPLPGASRFHVNLRTGSDIALHFNPRFDENAVVCNSTSNGGWLNEERAEMPFRTERVYTLEFVANYGQIQVLLNGAPLTSFSERLPSSEIHSVEIGGDVHVHSAHIH</sequence>
<dbReference type="Proteomes" id="UP000024635">
    <property type="component" value="Unassembled WGS sequence"/>
</dbReference>
<dbReference type="Pfam" id="PF00337">
    <property type="entry name" value="Gal-bind_lectin"/>
    <property type="match status" value="1"/>
</dbReference>
<dbReference type="EMBL" id="JARK01000529">
    <property type="protein sequence ID" value="EYC36146.1"/>
    <property type="molecule type" value="Genomic_DNA"/>
</dbReference>
<dbReference type="SUPFAM" id="SSF49899">
    <property type="entry name" value="Concanavalin A-like lectins/glucanases"/>
    <property type="match status" value="1"/>
</dbReference>
<evidence type="ECO:0000313" key="5">
    <source>
        <dbReference type="EMBL" id="EYC36146.1"/>
    </source>
</evidence>
<dbReference type="SMART" id="SM00908">
    <property type="entry name" value="Gal-bind_lectin"/>
    <property type="match status" value="1"/>
</dbReference>
<dbReference type="PANTHER" id="PTHR11346:SF173">
    <property type="entry name" value="GALECTIN"/>
    <property type="match status" value="1"/>
</dbReference>
<dbReference type="STRING" id="53326.A0A016W973"/>
<dbReference type="InterPro" id="IPR044156">
    <property type="entry name" value="Galectin-like"/>
</dbReference>
<keyword evidence="1 2" id="KW-0430">Lectin</keyword>
<evidence type="ECO:0000313" key="6">
    <source>
        <dbReference type="Proteomes" id="UP000024635"/>
    </source>
</evidence>
<comment type="caution">
    <text evidence="5">The sequence shown here is derived from an EMBL/GenBank/DDBJ whole genome shotgun (WGS) entry which is preliminary data.</text>
</comment>
<dbReference type="InterPro" id="IPR000253">
    <property type="entry name" value="FHA_dom"/>
</dbReference>
<dbReference type="PROSITE" id="PS51304">
    <property type="entry name" value="GALECTIN"/>
    <property type="match status" value="1"/>
</dbReference>
<evidence type="ECO:0000256" key="1">
    <source>
        <dbReference type="ARBA" id="ARBA00022734"/>
    </source>
</evidence>
<feature type="domain" description="Galectin" evidence="4">
    <location>
        <begin position="20"/>
        <end position="145"/>
    </location>
</feature>
<dbReference type="InterPro" id="IPR001079">
    <property type="entry name" value="Galectin_CRD"/>
</dbReference>